<name>A0ABX2MCE0_9BACL</name>
<reference evidence="2 3" key="1">
    <citation type="submission" date="2020-05" db="EMBL/GenBank/DDBJ databases">
        <title>Genome Sequencing of Type Strains.</title>
        <authorList>
            <person name="Lemaire J.F."/>
            <person name="Inderbitzin P."/>
            <person name="Gregorio O.A."/>
            <person name="Collins S.B."/>
            <person name="Wespe N."/>
            <person name="Knight-Connoni V."/>
        </authorList>
    </citation>
    <scope>NUCLEOTIDE SEQUENCE [LARGE SCALE GENOMIC DNA]</scope>
    <source>
        <strain evidence="2 3">DSM 19942</strain>
    </source>
</reference>
<evidence type="ECO:0000313" key="2">
    <source>
        <dbReference type="EMBL" id="NUU52640.1"/>
    </source>
</evidence>
<sequence length="131" mass="13639">MGGNKKNFFRMGATLLLSLSVVLAGCSGSAGDSGSGEENSAGSEVGADNPIEISVFLNEAGQQPTADNKIYKKIKEELGVTFKFEFLAGDKNQKLGVMIAGGDYPDLISADTKLTAAGSVIPLEDLIEEHA</sequence>
<proteinExistence type="predicted"/>
<dbReference type="PROSITE" id="PS51257">
    <property type="entry name" value="PROKAR_LIPOPROTEIN"/>
    <property type="match status" value="1"/>
</dbReference>
<evidence type="ECO:0000256" key="1">
    <source>
        <dbReference type="SAM" id="SignalP"/>
    </source>
</evidence>
<gene>
    <name evidence="2" type="ORF">HP548_00765</name>
</gene>
<feature type="non-terminal residue" evidence="2">
    <location>
        <position position="131"/>
    </location>
</feature>
<feature type="signal peptide" evidence="1">
    <location>
        <begin position="1"/>
        <end position="24"/>
    </location>
</feature>
<evidence type="ECO:0000313" key="3">
    <source>
        <dbReference type="Proteomes" id="UP000577724"/>
    </source>
</evidence>
<feature type="chain" id="PRO_5045382564" evidence="1">
    <location>
        <begin position="25"/>
        <end position="131"/>
    </location>
</feature>
<dbReference type="Gene3D" id="3.40.190.10">
    <property type="entry name" value="Periplasmic binding protein-like II"/>
    <property type="match status" value="1"/>
</dbReference>
<dbReference type="Proteomes" id="UP000577724">
    <property type="component" value="Unassembled WGS sequence"/>
</dbReference>
<dbReference type="EMBL" id="JABMCC010000076">
    <property type="protein sequence ID" value="NUU52640.1"/>
    <property type="molecule type" value="Genomic_DNA"/>
</dbReference>
<keyword evidence="1" id="KW-0732">Signal</keyword>
<protein>
    <submittedName>
        <fullName evidence="2">Sugar ABC transporter substrate-binding protein</fullName>
    </submittedName>
</protein>
<keyword evidence="3" id="KW-1185">Reference proteome</keyword>
<comment type="caution">
    <text evidence="2">The sequence shown here is derived from an EMBL/GenBank/DDBJ whole genome shotgun (WGS) entry which is preliminary data.</text>
</comment>
<organism evidence="2 3">
    <name type="scientific">Paenibacillus taichungensis</name>
    <dbReference type="NCBI Taxonomy" id="484184"/>
    <lineage>
        <taxon>Bacteria</taxon>
        <taxon>Bacillati</taxon>
        <taxon>Bacillota</taxon>
        <taxon>Bacilli</taxon>
        <taxon>Bacillales</taxon>
        <taxon>Paenibacillaceae</taxon>
        <taxon>Paenibacillus</taxon>
    </lineage>
</organism>
<accession>A0ABX2MCE0</accession>
<dbReference type="SUPFAM" id="SSF53850">
    <property type="entry name" value="Periplasmic binding protein-like II"/>
    <property type="match status" value="1"/>
</dbReference>